<dbReference type="EMBL" id="CP099428">
    <property type="protein sequence ID" value="USW58463.1"/>
    <property type="molecule type" value="Genomic_DNA"/>
</dbReference>
<accession>A0A9Q9B3V7</accession>
<evidence type="ECO:0000313" key="2">
    <source>
        <dbReference type="Proteomes" id="UP001056384"/>
    </source>
</evidence>
<organism evidence="1 2">
    <name type="scientific">Septoria linicola</name>
    <dbReference type="NCBI Taxonomy" id="215465"/>
    <lineage>
        <taxon>Eukaryota</taxon>
        <taxon>Fungi</taxon>
        <taxon>Dikarya</taxon>
        <taxon>Ascomycota</taxon>
        <taxon>Pezizomycotina</taxon>
        <taxon>Dothideomycetes</taxon>
        <taxon>Dothideomycetidae</taxon>
        <taxon>Mycosphaerellales</taxon>
        <taxon>Mycosphaerellaceae</taxon>
        <taxon>Septoria</taxon>
    </lineage>
</organism>
<reference evidence="1" key="1">
    <citation type="submission" date="2022-06" db="EMBL/GenBank/DDBJ databases">
        <title>Complete genome sequences of two strains of the flax pathogen Septoria linicola.</title>
        <authorList>
            <person name="Lapalu N."/>
            <person name="Simon A."/>
            <person name="Demenou B."/>
            <person name="Paumier D."/>
            <person name="Guillot M.-P."/>
            <person name="Gout L."/>
            <person name="Valade R."/>
        </authorList>
    </citation>
    <scope>NUCLEOTIDE SEQUENCE</scope>
    <source>
        <strain evidence="1">SE15195</strain>
    </source>
</reference>
<gene>
    <name evidence="1" type="ORF">Slin15195_G117820</name>
</gene>
<proteinExistence type="predicted"/>
<keyword evidence="2" id="KW-1185">Reference proteome</keyword>
<sequence length="266" mass="30404">MTRNLDTQGPFWDERQLLELDPHAAVSRGYVLRHHNPEIRWRYVGNGFYEACPGRPNAETENIQGVISTAVGNRELSFVTTLEHETLLDNLQPSNSTSDRNQLERLAALETTTRQVVRIRALDPDLTSFSPSEISFLHLIVAWQYSTQSALSLLSRFLENTIKDLRTRRPHGQLLLPRFHDLVREAQYQFPLLWDPEVEGMVVEQRGEFAAQRCALHLSAVREMENEGNIGGMAFNWEKVEKGLGEDWLRDVLRGRPGSGMIVDVD</sequence>
<dbReference type="AlphaFoldDB" id="A0A9Q9B3V7"/>
<name>A0A9Q9B3V7_9PEZI</name>
<dbReference type="Proteomes" id="UP001056384">
    <property type="component" value="Chromosome 11"/>
</dbReference>
<evidence type="ECO:0000313" key="1">
    <source>
        <dbReference type="EMBL" id="USW58463.1"/>
    </source>
</evidence>
<protein>
    <submittedName>
        <fullName evidence="1">Uncharacterized protein</fullName>
    </submittedName>
</protein>